<evidence type="ECO:0000313" key="2">
    <source>
        <dbReference type="EMBL" id="EXB56290.1"/>
    </source>
</evidence>
<gene>
    <name evidence="2" type="ORF">L484_024829</name>
</gene>
<dbReference type="EMBL" id="KE344284">
    <property type="protein sequence ID" value="EXB56290.1"/>
    <property type="molecule type" value="Genomic_DNA"/>
</dbReference>
<organism evidence="2 3">
    <name type="scientific">Morus notabilis</name>
    <dbReference type="NCBI Taxonomy" id="981085"/>
    <lineage>
        <taxon>Eukaryota</taxon>
        <taxon>Viridiplantae</taxon>
        <taxon>Streptophyta</taxon>
        <taxon>Embryophyta</taxon>
        <taxon>Tracheophyta</taxon>
        <taxon>Spermatophyta</taxon>
        <taxon>Magnoliopsida</taxon>
        <taxon>eudicotyledons</taxon>
        <taxon>Gunneridae</taxon>
        <taxon>Pentapetalae</taxon>
        <taxon>rosids</taxon>
        <taxon>fabids</taxon>
        <taxon>Rosales</taxon>
        <taxon>Moraceae</taxon>
        <taxon>Moreae</taxon>
        <taxon>Morus</taxon>
    </lineage>
</organism>
<keyword evidence="1" id="KW-0812">Transmembrane</keyword>
<keyword evidence="1" id="KW-0472">Membrane</keyword>
<protein>
    <submittedName>
        <fullName evidence="2">Uncharacterized protein</fullName>
    </submittedName>
</protein>
<evidence type="ECO:0000256" key="1">
    <source>
        <dbReference type="SAM" id="Phobius"/>
    </source>
</evidence>
<evidence type="ECO:0000313" key="3">
    <source>
        <dbReference type="Proteomes" id="UP000030645"/>
    </source>
</evidence>
<name>W9RJ24_9ROSA</name>
<dbReference type="AlphaFoldDB" id="W9RJ24"/>
<feature type="transmembrane region" description="Helical" evidence="1">
    <location>
        <begin position="35"/>
        <end position="54"/>
    </location>
</feature>
<dbReference type="Proteomes" id="UP000030645">
    <property type="component" value="Unassembled WGS sequence"/>
</dbReference>
<keyword evidence="3" id="KW-1185">Reference proteome</keyword>
<keyword evidence="1" id="KW-1133">Transmembrane helix</keyword>
<sequence length="75" mass="8524">MKPTEEIYISNADLLLLIRLQRRGAYSVAIPKTNLTKFVGANFLLIVHFIIPYIQASRQLKHALAFKRKVALASE</sequence>
<accession>W9RJ24</accession>
<reference evidence="3" key="1">
    <citation type="submission" date="2013-01" db="EMBL/GenBank/DDBJ databases">
        <title>Draft Genome Sequence of a Mulberry Tree, Morus notabilis C.K. Schneid.</title>
        <authorList>
            <person name="He N."/>
            <person name="Zhao S."/>
        </authorList>
    </citation>
    <scope>NUCLEOTIDE SEQUENCE</scope>
</reference>
<proteinExistence type="predicted"/>